<name>A0A261U2Y6_9BORD</name>
<dbReference type="AlphaFoldDB" id="A0A261U2Y6"/>
<evidence type="ECO:0000313" key="5">
    <source>
        <dbReference type="Proteomes" id="UP000216885"/>
    </source>
</evidence>
<comment type="caution">
    <text evidence="4">The sequence shown here is derived from an EMBL/GenBank/DDBJ whole genome shotgun (WGS) entry which is preliminary data.</text>
</comment>
<keyword evidence="5" id="KW-1185">Reference proteome</keyword>
<evidence type="ECO:0000313" key="4">
    <source>
        <dbReference type="EMBL" id="OZI55857.1"/>
    </source>
</evidence>
<reference evidence="4 5" key="1">
    <citation type="submission" date="2017-05" db="EMBL/GenBank/DDBJ databases">
        <title>Complete and WGS of Bordetella genogroups.</title>
        <authorList>
            <person name="Spilker T."/>
            <person name="LiPuma J."/>
        </authorList>
    </citation>
    <scope>NUCLEOTIDE SEQUENCE [LARGE SCALE GENOMIC DNA]</scope>
    <source>
        <strain evidence="4 5">AU9919</strain>
    </source>
</reference>
<dbReference type="RefSeq" id="WP_094820912.1">
    <property type="nucleotide sequence ID" value="NZ_NEVO01000007.1"/>
</dbReference>
<comment type="similarity">
    <text evidence="1">Belongs to the thioesterase PaaI family.</text>
</comment>
<organism evidence="4 5">
    <name type="scientific">Bordetella genomosp. 4</name>
    <dbReference type="NCBI Taxonomy" id="463044"/>
    <lineage>
        <taxon>Bacteria</taxon>
        <taxon>Pseudomonadati</taxon>
        <taxon>Pseudomonadota</taxon>
        <taxon>Betaproteobacteria</taxon>
        <taxon>Burkholderiales</taxon>
        <taxon>Alcaligenaceae</taxon>
        <taxon>Bordetella</taxon>
    </lineage>
</organism>
<evidence type="ECO:0000256" key="2">
    <source>
        <dbReference type="ARBA" id="ARBA00022801"/>
    </source>
</evidence>
<dbReference type="Proteomes" id="UP000216885">
    <property type="component" value="Unassembled WGS sequence"/>
</dbReference>
<dbReference type="InterPro" id="IPR006683">
    <property type="entry name" value="Thioestr_dom"/>
</dbReference>
<dbReference type="EMBL" id="NEVQ01000013">
    <property type="protein sequence ID" value="OZI55857.1"/>
    <property type="molecule type" value="Genomic_DNA"/>
</dbReference>
<dbReference type="SUPFAM" id="SSF54637">
    <property type="entry name" value="Thioesterase/thiol ester dehydrase-isomerase"/>
    <property type="match status" value="1"/>
</dbReference>
<evidence type="ECO:0000259" key="3">
    <source>
        <dbReference type="Pfam" id="PF03061"/>
    </source>
</evidence>
<dbReference type="InterPro" id="IPR039298">
    <property type="entry name" value="ACOT13"/>
</dbReference>
<feature type="domain" description="Thioesterase" evidence="3">
    <location>
        <begin position="56"/>
        <end position="127"/>
    </location>
</feature>
<sequence length="144" mass="15556">MSQRDTLDRLRHELAHPPFHTVLEPQALSADADNGTVVIRLPYKPVFGRAENSPEIHGGVIAALIDLAGHAAVAVQIGRMAPTIDLRIDFLRPAPADDLIATARTLKVGKAVSRVDIEIRGQHDKLIAAGRGTFSSLNMNAQEQ</sequence>
<dbReference type="InterPro" id="IPR029069">
    <property type="entry name" value="HotDog_dom_sf"/>
</dbReference>
<protein>
    <recommendedName>
        <fullName evidence="3">Thioesterase domain-containing protein</fullName>
    </recommendedName>
</protein>
<accession>A0A261U2Y6</accession>
<evidence type="ECO:0000256" key="1">
    <source>
        <dbReference type="ARBA" id="ARBA00008324"/>
    </source>
</evidence>
<dbReference type="GO" id="GO:0047617">
    <property type="term" value="F:fatty acyl-CoA hydrolase activity"/>
    <property type="evidence" value="ECO:0007669"/>
    <property type="project" value="InterPro"/>
</dbReference>
<dbReference type="CDD" id="cd03443">
    <property type="entry name" value="PaaI_thioesterase"/>
    <property type="match status" value="1"/>
</dbReference>
<dbReference type="NCBIfam" id="TIGR00369">
    <property type="entry name" value="unchar_dom_1"/>
    <property type="match status" value="1"/>
</dbReference>
<dbReference type="OrthoDB" id="9813158at2"/>
<dbReference type="Pfam" id="PF03061">
    <property type="entry name" value="4HBT"/>
    <property type="match status" value="1"/>
</dbReference>
<dbReference type="Gene3D" id="3.10.129.10">
    <property type="entry name" value="Hotdog Thioesterase"/>
    <property type="match status" value="1"/>
</dbReference>
<proteinExistence type="inferred from homology"/>
<gene>
    <name evidence="4" type="ORF">CAL20_10310</name>
</gene>
<dbReference type="PANTHER" id="PTHR21660:SF1">
    <property type="entry name" value="ACYL-COENZYME A THIOESTERASE 13"/>
    <property type="match status" value="1"/>
</dbReference>
<dbReference type="PANTHER" id="PTHR21660">
    <property type="entry name" value="THIOESTERASE SUPERFAMILY MEMBER-RELATED"/>
    <property type="match status" value="1"/>
</dbReference>
<keyword evidence="2" id="KW-0378">Hydrolase</keyword>
<dbReference type="InterPro" id="IPR003736">
    <property type="entry name" value="PAAI_dom"/>
</dbReference>